<protein>
    <submittedName>
        <fullName evidence="2">Uncharacterized protein</fullName>
    </submittedName>
</protein>
<evidence type="ECO:0000256" key="1">
    <source>
        <dbReference type="SAM" id="MobiDB-lite"/>
    </source>
</evidence>
<dbReference type="AlphaFoldDB" id="A0A9P7CVY5"/>
<gene>
    <name evidence="2" type="ORF">EV702DRAFT_1205040</name>
</gene>
<feature type="compositionally biased region" description="Polar residues" evidence="1">
    <location>
        <begin position="177"/>
        <end position="189"/>
    </location>
</feature>
<reference evidence="2" key="1">
    <citation type="journal article" date="2020" name="New Phytol.">
        <title>Comparative genomics reveals dynamic genome evolution in host specialist ectomycorrhizal fungi.</title>
        <authorList>
            <person name="Lofgren L.A."/>
            <person name="Nguyen N.H."/>
            <person name="Vilgalys R."/>
            <person name="Ruytinx J."/>
            <person name="Liao H.L."/>
            <person name="Branco S."/>
            <person name="Kuo A."/>
            <person name="LaButti K."/>
            <person name="Lipzen A."/>
            <person name="Andreopoulos W."/>
            <person name="Pangilinan J."/>
            <person name="Riley R."/>
            <person name="Hundley H."/>
            <person name="Na H."/>
            <person name="Barry K."/>
            <person name="Grigoriev I.V."/>
            <person name="Stajich J.E."/>
            <person name="Kennedy P.G."/>
        </authorList>
    </citation>
    <scope>NUCLEOTIDE SEQUENCE</scope>
    <source>
        <strain evidence="2">DOB743</strain>
    </source>
</reference>
<feature type="region of interest" description="Disordered" evidence="1">
    <location>
        <begin position="125"/>
        <end position="201"/>
    </location>
</feature>
<dbReference type="Proteomes" id="UP000714275">
    <property type="component" value="Unassembled WGS sequence"/>
</dbReference>
<proteinExistence type="predicted"/>
<dbReference type="OrthoDB" id="10404785at2759"/>
<feature type="region of interest" description="Disordered" evidence="1">
    <location>
        <begin position="1"/>
        <end position="99"/>
    </location>
</feature>
<feature type="compositionally biased region" description="Low complexity" evidence="1">
    <location>
        <begin position="135"/>
        <end position="146"/>
    </location>
</feature>
<keyword evidence="3" id="KW-1185">Reference proteome</keyword>
<feature type="compositionally biased region" description="Pro residues" evidence="1">
    <location>
        <begin position="147"/>
        <end position="161"/>
    </location>
</feature>
<feature type="compositionally biased region" description="Basic and acidic residues" evidence="1">
    <location>
        <begin position="1"/>
        <end position="17"/>
    </location>
</feature>
<evidence type="ECO:0000313" key="3">
    <source>
        <dbReference type="Proteomes" id="UP000714275"/>
    </source>
</evidence>
<feature type="compositionally biased region" description="Low complexity" evidence="1">
    <location>
        <begin position="76"/>
        <end position="91"/>
    </location>
</feature>
<accession>A0A9P7CVY5</accession>
<name>A0A9P7CVY5_9AGAM</name>
<evidence type="ECO:0000313" key="2">
    <source>
        <dbReference type="EMBL" id="KAG1764377.1"/>
    </source>
</evidence>
<sequence length="339" mass="36993">MAIRQLQDKRAAKKGGDESQLAGSGEGADARPSLAPPSAFDHAPTKLRKSAPKAKPKPAKASTSGPSTRGKKKPTTPDTIADTAAQTAPTQHSTTSQQHRIALAPSIGGPLQHFYSPVHQPYHPLHQSFPPPLSIPSLTHLHSSPPLHQPPPQLYRPPPQSYVPSQSYAPLVRQSHDTTSIPGPPSSSHAPPLHQLQPPMSPVHYSLHSIAGRLPQPHYPPQESQVRYLQGMERAIQQYGTFREGNPAVQDFRRGQPSSTRLSERAIQQYATFGEGNPAVHDFYLHFGEGNPAVRDFWRGQPSSTGLSERAIQQCRTFTCALTDGNPAVRDFYLYLCKG</sequence>
<dbReference type="EMBL" id="JABBWD010000127">
    <property type="protein sequence ID" value="KAG1764377.1"/>
    <property type="molecule type" value="Genomic_DNA"/>
</dbReference>
<organism evidence="2 3">
    <name type="scientific">Suillus placidus</name>
    <dbReference type="NCBI Taxonomy" id="48579"/>
    <lineage>
        <taxon>Eukaryota</taxon>
        <taxon>Fungi</taxon>
        <taxon>Dikarya</taxon>
        <taxon>Basidiomycota</taxon>
        <taxon>Agaricomycotina</taxon>
        <taxon>Agaricomycetes</taxon>
        <taxon>Agaricomycetidae</taxon>
        <taxon>Boletales</taxon>
        <taxon>Suillineae</taxon>
        <taxon>Suillaceae</taxon>
        <taxon>Suillus</taxon>
    </lineage>
</organism>
<comment type="caution">
    <text evidence="2">The sequence shown here is derived from an EMBL/GenBank/DDBJ whole genome shotgun (WGS) entry which is preliminary data.</text>
</comment>
<feature type="compositionally biased region" description="Basic residues" evidence="1">
    <location>
        <begin position="45"/>
        <end position="58"/>
    </location>
</feature>